<dbReference type="Proteomes" id="UP000325116">
    <property type="component" value="Unassembled WGS sequence"/>
</dbReference>
<gene>
    <name evidence="1" type="ORF">EPJ80_00525</name>
</gene>
<dbReference type="RefSeq" id="WP_147757474.1">
    <property type="nucleotide sequence ID" value="NZ_SAXT01000001.1"/>
</dbReference>
<comment type="caution">
    <text evidence="1">The sequence shown here is derived from an EMBL/GenBank/DDBJ whole genome shotgun (WGS) entry which is preliminary data.</text>
</comment>
<protein>
    <submittedName>
        <fullName evidence="1">Uncharacterized protein</fullName>
    </submittedName>
</protein>
<proteinExistence type="predicted"/>
<sequence length="546" mass="64756">MYEQISADTLKELFKIWKVKNIEELKNKTSNISIVSFKFYELSIECKNIIYHLVKNCDKELSSIDVAYSLHYNPKHLPAFLDIVEEIKESGFLYVKMRRRRLNSGDDILYLIPKVREIIENIILEELKIKNFIDIQYNANMYKKYLKDIISIYESGGIFEKNKLNIEDEDLLALCKANIFCVYFYGENFKTYIGINNNQVIEKIEKSYDENIPSSVFIYNHFNILNDIETLIYESDMQKLNVYDINIKFLSENIDSKTIINICYKSNLIKIDNKGFIFLEYENIKNYLAQDIETRIDFILKNSYKNYLPYNEKILKILKDEDIISKSKLFLELKEKYNIILNSEEFNNILYSMFLLGFLEASFYESAIISLRSLYYSDSSVKKCFVNGNFEITLINHNLFSNDFIYMCNLYFELDNNETVYTYSMTEDKILKGKTIINNSDSKYSFYNFLNILKNTFEKNSINIPKHIETNLKRWYERGIISSIYENVTLINIKNQNKLEEIICEAKRKGINIIKLNEEFAIVKSTSINNKSLIKFLRQRKIIINF</sequence>
<reference evidence="1 2" key="1">
    <citation type="journal article" date="1992" name="Lakartidningen">
        <title>[Penicillin V and not amoxicillin is the first choice preparation in acute otitis].</title>
        <authorList>
            <person name="Kamme C."/>
            <person name="Lundgren K."/>
            <person name="Prellner K."/>
        </authorList>
    </citation>
    <scope>NUCLEOTIDE SEQUENCE [LARGE SCALE GENOMIC DNA]</scope>
    <source>
        <strain evidence="1 2">W1</strain>
    </source>
</reference>
<evidence type="ECO:0000313" key="1">
    <source>
        <dbReference type="EMBL" id="TXJ13266.1"/>
    </source>
</evidence>
<name>A0A5C8CK07_9SPIR</name>
<evidence type="ECO:0000313" key="2">
    <source>
        <dbReference type="Proteomes" id="UP000325116"/>
    </source>
</evidence>
<organism evidence="1 2">
    <name type="scientific">Brachyspira aalborgi</name>
    <dbReference type="NCBI Taxonomy" id="29522"/>
    <lineage>
        <taxon>Bacteria</taxon>
        <taxon>Pseudomonadati</taxon>
        <taxon>Spirochaetota</taxon>
        <taxon>Spirochaetia</taxon>
        <taxon>Brachyspirales</taxon>
        <taxon>Brachyspiraceae</taxon>
        <taxon>Brachyspira</taxon>
    </lineage>
</organism>
<dbReference type="AlphaFoldDB" id="A0A5C8CK07"/>
<dbReference type="EMBL" id="SAXT01000001">
    <property type="protein sequence ID" value="TXJ13266.1"/>
    <property type="molecule type" value="Genomic_DNA"/>
</dbReference>
<accession>A0A5C8CK07</accession>